<proteinExistence type="predicted"/>
<keyword evidence="2" id="KW-1185">Reference proteome</keyword>
<organism evidence="1 2">
    <name type="scientific">Candidatus Nephthysia bennettiae</name>
    <dbReference type="NCBI Taxonomy" id="3127016"/>
    <lineage>
        <taxon>Bacteria</taxon>
        <taxon>Bacillati</taxon>
        <taxon>Candidatus Dormiibacterota</taxon>
        <taxon>Candidatus Dormibacteria</taxon>
        <taxon>Candidatus Dormibacterales</taxon>
        <taxon>Candidatus Dormibacteraceae</taxon>
        <taxon>Candidatus Nephthysia</taxon>
    </lineage>
</organism>
<sequence length="79" mass="9100">MTRAVEVDREQLEALLGLLADYPDLTPQRFRQLAEAERNGGRRRARAEAVRPRTTGEVVALVEAKVITRVEARRYLRLR</sequence>
<gene>
    <name evidence="1" type="ORF">JF922_03105</name>
</gene>
<reference evidence="1" key="1">
    <citation type="submission" date="2020-10" db="EMBL/GenBank/DDBJ databases">
        <title>Ca. Dormibacterota MAGs.</title>
        <authorList>
            <person name="Montgomery K."/>
        </authorList>
    </citation>
    <scope>NUCLEOTIDE SEQUENCE [LARGE SCALE GENOMIC DNA]</scope>
    <source>
        <strain evidence="1">SC8812_S17_10</strain>
    </source>
</reference>
<protein>
    <submittedName>
        <fullName evidence="1">Uncharacterized protein</fullName>
    </submittedName>
</protein>
<dbReference type="Proteomes" id="UP000612893">
    <property type="component" value="Unassembled WGS sequence"/>
</dbReference>
<dbReference type="RefSeq" id="WP_338198993.1">
    <property type="nucleotide sequence ID" value="NZ_JAEKNR010000035.1"/>
</dbReference>
<accession>A0A934K619</accession>
<evidence type="ECO:0000313" key="1">
    <source>
        <dbReference type="EMBL" id="MBJ7597061.1"/>
    </source>
</evidence>
<name>A0A934K619_9BACT</name>
<evidence type="ECO:0000313" key="2">
    <source>
        <dbReference type="Proteomes" id="UP000612893"/>
    </source>
</evidence>
<comment type="caution">
    <text evidence="1">The sequence shown here is derived from an EMBL/GenBank/DDBJ whole genome shotgun (WGS) entry which is preliminary data.</text>
</comment>
<dbReference type="AlphaFoldDB" id="A0A934K619"/>
<dbReference type="EMBL" id="JAEKNR010000035">
    <property type="protein sequence ID" value="MBJ7597061.1"/>
    <property type="molecule type" value="Genomic_DNA"/>
</dbReference>